<proteinExistence type="predicted"/>
<keyword evidence="2" id="KW-1185">Reference proteome</keyword>
<accession>A0AAE0KNW6</accession>
<dbReference type="EMBL" id="LGRX02022861">
    <property type="protein sequence ID" value="KAK3255094.1"/>
    <property type="molecule type" value="Genomic_DNA"/>
</dbReference>
<sequence length="161" mass="18563">MSLELLRCVDEEWWRLHTERLRPFASRCVADVGRPRSLRYYLALYGTSALVMETADAASLELSSSVRSASIASEFSVLELSEAVWKKAWPERSACMRRLRDRLRLLCASLDVHDRVWEEWRAIHDVLVNSISLVSSPEERAVDASCSRDRMLILQRQQHAC</sequence>
<evidence type="ECO:0000313" key="1">
    <source>
        <dbReference type="EMBL" id="KAK3255094.1"/>
    </source>
</evidence>
<protein>
    <submittedName>
        <fullName evidence="1">Uncharacterized protein</fullName>
    </submittedName>
</protein>
<evidence type="ECO:0000313" key="2">
    <source>
        <dbReference type="Proteomes" id="UP001190700"/>
    </source>
</evidence>
<gene>
    <name evidence="1" type="ORF">CYMTET_35721</name>
</gene>
<reference evidence="1 2" key="1">
    <citation type="journal article" date="2015" name="Genome Biol. Evol.">
        <title>Comparative Genomics of a Bacterivorous Green Alga Reveals Evolutionary Causalities and Consequences of Phago-Mixotrophic Mode of Nutrition.</title>
        <authorList>
            <person name="Burns J.A."/>
            <person name="Paasch A."/>
            <person name="Narechania A."/>
            <person name="Kim E."/>
        </authorList>
    </citation>
    <scope>NUCLEOTIDE SEQUENCE [LARGE SCALE GENOMIC DNA]</scope>
    <source>
        <strain evidence="1 2">PLY_AMNH</strain>
    </source>
</reference>
<dbReference type="Proteomes" id="UP001190700">
    <property type="component" value="Unassembled WGS sequence"/>
</dbReference>
<dbReference type="AlphaFoldDB" id="A0AAE0KNW6"/>
<name>A0AAE0KNW6_9CHLO</name>
<organism evidence="1 2">
    <name type="scientific">Cymbomonas tetramitiformis</name>
    <dbReference type="NCBI Taxonomy" id="36881"/>
    <lineage>
        <taxon>Eukaryota</taxon>
        <taxon>Viridiplantae</taxon>
        <taxon>Chlorophyta</taxon>
        <taxon>Pyramimonadophyceae</taxon>
        <taxon>Pyramimonadales</taxon>
        <taxon>Pyramimonadaceae</taxon>
        <taxon>Cymbomonas</taxon>
    </lineage>
</organism>
<comment type="caution">
    <text evidence="1">The sequence shown here is derived from an EMBL/GenBank/DDBJ whole genome shotgun (WGS) entry which is preliminary data.</text>
</comment>